<protein>
    <submittedName>
        <fullName evidence="3 4">Uncharacterized protein LOC101492161</fullName>
    </submittedName>
</protein>
<dbReference type="AlphaFoldDB" id="A0A1S2XP66"/>
<dbReference type="InterPro" id="IPR021916">
    <property type="entry name" value="DUF3527"/>
</dbReference>
<dbReference type="eggNOG" id="ENOG502QSE4">
    <property type="taxonomic scope" value="Eukaryota"/>
</dbReference>
<feature type="compositionally biased region" description="Low complexity" evidence="1">
    <location>
        <begin position="132"/>
        <end position="145"/>
    </location>
</feature>
<reference evidence="3 4" key="2">
    <citation type="submission" date="2025-04" db="UniProtKB">
        <authorList>
            <consortium name="RefSeq"/>
        </authorList>
    </citation>
    <scope>IDENTIFICATION</scope>
    <source>
        <tissue evidence="3 4">Etiolated seedlings</tissue>
    </source>
</reference>
<feature type="region of interest" description="Disordered" evidence="1">
    <location>
        <begin position="238"/>
        <end position="269"/>
    </location>
</feature>
<accession>A0A1S2XP66</accession>
<dbReference type="PANTHER" id="PTHR31390">
    <property type="entry name" value="EXPRESSED PROTEIN"/>
    <property type="match status" value="1"/>
</dbReference>
<feature type="region of interest" description="Disordered" evidence="1">
    <location>
        <begin position="527"/>
        <end position="551"/>
    </location>
</feature>
<evidence type="ECO:0000313" key="3">
    <source>
        <dbReference type="RefSeq" id="XP_004492386.1"/>
    </source>
</evidence>
<reference evidence="2" key="1">
    <citation type="journal article" date="2013" name="Nat. Biotechnol.">
        <title>Draft genome sequence of chickpea (Cicer arietinum) provides a resource for trait improvement.</title>
        <authorList>
            <person name="Varshney R.K."/>
            <person name="Song C."/>
            <person name="Saxena R.K."/>
            <person name="Azam S."/>
            <person name="Yu S."/>
            <person name="Sharpe A.G."/>
            <person name="Cannon S."/>
            <person name="Baek J."/>
            <person name="Rosen B.D."/>
            <person name="Tar'an B."/>
            <person name="Millan T."/>
            <person name="Zhang X."/>
            <person name="Ramsay L.D."/>
            <person name="Iwata A."/>
            <person name="Wang Y."/>
            <person name="Nelson W."/>
            <person name="Farmer A.D."/>
            <person name="Gaur P.M."/>
            <person name="Soderlund C."/>
            <person name="Penmetsa R.V."/>
            <person name="Xu C."/>
            <person name="Bharti A.K."/>
            <person name="He W."/>
            <person name="Winter P."/>
            <person name="Zhao S."/>
            <person name="Hane J.K."/>
            <person name="Carrasquilla-Garcia N."/>
            <person name="Condie J.A."/>
            <person name="Upadhyaya H.D."/>
            <person name="Luo M.C."/>
            <person name="Thudi M."/>
            <person name="Gowda C.L."/>
            <person name="Singh N.P."/>
            <person name="Lichtenzveig J."/>
            <person name="Gali K.K."/>
            <person name="Rubio J."/>
            <person name="Nadarajan N."/>
            <person name="Dolezel J."/>
            <person name="Bansal K.C."/>
            <person name="Xu X."/>
            <person name="Edwards D."/>
            <person name="Zhang G."/>
            <person name="Kahl G."/>
            <person name="Gil J."/>
            <person name="Singh K.B."/>
            <person name="Datta S.K."/>
            <person name="Jackson S.A."/>
            <person name="Wang J."/>
            <person name="Cook D.R."/>
        </authorList>
    </citation>
    <scope>NUCLEOTIDE SEQUENCE [LARGE SCALE GENOMIC DNA]</scope>
    <source>
        <strain evidence="2">cv. CDC Frontier</strain>
    </source>
</reference>
<organism evidence="2 3">
    <name type="scientific">Cicer arietinum</name>
    <name type="common">Chickpea</name>
    <name type="synonym">Garbanzo</name>
    <dbReference type="NCBI Taxonomy" id="3827"/>
    <lineage>
        <taxon>Eukaryota</taxon>
        <taxon>Viridiplantae</taxon>
        <taxon>Streptophyta</taxon>
        <taxon>Embryophyta</taxon>
        <taxon>Tracheophyta</taxon>
        <taxon>Spermatophyta</taxon>
        <taxon>Magnoliopsida</taxon>
        <taxon>eudicotyledons</taxon>
        <taxon>Gunneridae</taxon>
        <taxon>Pentapetalae</taxon>
        <taxon>rosids</taxon>
        <taxon>fabids</taxon>
        <taxon>Fabales</taxon>
        <taxon>Fabaceae</taxon>
        <taxon>Papilionoideae</taxon>
        <taxon>50 kb inversion clade</taxon>
        <taxon>NPAAA clade</taxon>
        <taxon>Hologalegina</taxon>
        <taxon>IRL clade</taxon>
        <taxon>Cicereae</taxon>
        <taxon>Cicer</taxon>
    </lineage>
</organism>
<feature type="region of interest" description="Disordered" evidence="1">
    <location>
        <begin position="29"/>
        <end position="54"/>
    </location>
</feature>
<feature type="compositionally biased region" description="Polar residues" evidence="1">
    <location>
        <begin position="532"/>
        <end position="543"/>
    </location>
</feature>
<evidence type="ECO:0000256" key="1">
    <source>
        <dbReference type="SAM" id="MobiDB-lite"/>
    </source>
</evidence>
<dbReference type="Pfam" id="PF12043">
    <property type="entry name" value="DUF3527"/>
    <property type="match status" value="2"/>
</dbReference>
<feature type="region of interest" description="Disordered" evidence="1">
    <location>
        <begin position="132"/>
        <end position="151"/>
    </location>
</feature>
<gene>
    <name evidence="3 4" type="primary">LOC101492161</name>
</gene>
<name>A0A1S2XP66_CICAR</name>
<dbReference type="KEGG" id="cam:101492161"/>
<feature type="compositionally biased region" description="Low complexity" evidence="1">
    <location>
        <begin position="38"/>
        <end position="47"/>
    </location>
</feature>
<sequence>MIHVEDMWSELDFRPQKDKVKLKISSKSVMQSGVLPQSKSSSRNSNKLKTKSVVEPCQKAKPDTLREILKRESVKESSTQHEELIKYMSNLPGYLKRSDRGKNIQEKALNFGVLDWSRLEKWKNKQSSFNCSQESSSRAATTSSSYNARRHKKLNDKKGLCSSSIKGSYNETFYESSKLSSQNVKQYRNSGKRIVGGEHRMRSMEFESIGNIQVDKSLQKQKRNYYDEISLQGMQQHSLKKKERSFNIGSDNRFPSMEPKDKGVSIGSQKKMSSKIKMDLWHESDTDVDEKHCHIMPRDIVLLRPRRFLQSNFEDYFNLTQSKASSHDVFSESSLSSSSYISLPEEAYTENACSETIHSSVLPSVTSLASSSSETSRDSIDTDLDVDFPSVLSKKPSCSNNMSSFRSEDTFIEKDVLDMKQRNRCSFNNMKESKDSENAELTAERDWKSSSERQLSFGLNRIGRSLSFKEGPTLPKHSSMKVSTKSGPLIFESSSKDKVNNGHKRSKSSTFMRLLDPIWKYKASNIHHSSEKGSTNSTEFRTNNLDDEKSKESSTKALLQLTIKNGLPLFHFVLNTERKVLAATMNSLASPEKDDGSCYFTFYLLNEIKKKSGRWTSHRSKEKNCGYEYNIAGQMKISSSRIAESSDRNFKGQRCMVTDYVLFGVGNDRLDQGPTEFVKRKELAAAVIEIPCENANFEGLIRKECLKCLMADKRCFCISQENDVSCSSVTVILPGGLHASPNKGEPSPLIHRWKLGGLCDCGGWDVGCKLLILSNQETSSNVPISSKPHLERFQLFSEEGAEEDTPLFILEPLKDGFYSVEFSSTITHLQALFISVSVLSSKKLPSSLEMNKKQEMNKEINSKNNDELEEKVSKYYKSVPPLSPVDRV</sequence>
<dbReference type="GeneID" id="101492161"/>
<dbReference type="PANTHER" id="PTHR31390:SF27">
    <property type="entry name" value="DUF3527 DOMAIN PROTEIN"/>
    <property type="match status" value="1"/>
</dbReference>
<dbReference type="STRING" id="3827.A0A1S2XP66"/>
<evidence type="ECO:0000313" key="4">
    <source>
        <dbReference type="RefSeq" id="XP_027188101.1"/>
    </source>
</evidence>
<proteinExistence type="predicted"/>
<evidence type="ECO:0000313" key="2">
    <source>
        <dbReference type="Proteomes" id="UP000087171"/>
    </source>
</evidence>
<dbReference type="RefSeq" id="XP_027188101.1">
    <property type="nucleotide sequence ID" value="XM_027332300.1"/>
</dbReference>
<dbReference type="PaxDb" id="3827-XP_004492386.1"/>
<dbReference type="OrthoDB" id="1898655at2759"/>
<keyword evidence="2" id="KW-1185">Reference proteome</keyword>
<dbReference type="Proteomes" id="UP000087171">
    <property type="component" value="Chromosome Ca3"/>
</dbReference>
<dbReference type="RefSeq" id="XP_004492386.1">
    <property type="nucleotide sequence ID" value="XM_004492329.3"/>
</dbReference>